<feature type="region of interest" description="Disordered" evidence="1">
    <location>
        <begin position="165"/>
        <end position="216"/>
    </location>
</feature>
<proteinExistence type="predicted"/>
<comment type="caution">
    <text evidence="3">The sequence shown here is derived from an EMBL/GenBank/DDBJ whole genome shotgun (WGS) entry which is preliminary data.</text>
</comment>
<accession>A0A8J8Q7W1</accession>
<protein>
    <submittedName>
        <fullName evidence="3">Uncharacterized protein</fullName>
    </submittedName>
</protein>
<keyword evidence="2" id="KW-0472">Membrane</keyword>
<dbReference type="Proteomes" id="UP000766904">
    <property type="component" value="Unassembled WGS sequence"/>
</dbReference>
<dbReference type="AlphaFoldDB" id="A0A8J8Q7W1"/>
<evidence type="ECO:0000313" key="4">
    <source>
        <dbReference type="Proteomes" id="UP000766904"/>
    </source>
</evidence>
<keyword evidence="4" id="KW-1185">Reference proteome</keyword>
<dbReference type="RefSeq" id="WP_148857458.1">
    <property type="nucleotide sequence ID" value="NZ_PHNJ01000003.1"/>
</dbReference>
<dbReference type="OrthoDB" id="206389at2157"/>
<keyword evidence="2" id="KW-1133">Transmembrane helix</keyword>
<name>A0A8J8Q7W1_9EURY</name>
<organism evidence="3 4">
    <name type="scientific">Natronococcus pandeyae</name>
    <dbReference type="NCBI Taxonomy" id="2055836"/>
    <lineage>
        <taxon>Archaea</taxon>
        <taxon>Methanobacteriati</taxon>
        <taxon>Methanobacteriota</taxon>
        <taxon>Stenosarchaea group</taxon>
        <taxon>Halobacteria</taxon>
        <taxon>Halobacteriales</taxon>
        <taxon>Natrialbaceae</taxon>
        <taxon>Natronococcus</taxon>
    </lineage>
</organism>
<evidence type="ECO:0000313" key="3">
    <source>
        <dbReference type="EMBL" id="TYL39314.1"/>
    </source>
</evidence>
<dbReference type="Pfam" id="PF26045">
    <property type="entry name" value="OB_2TM_halo"/>
    <property type="match status" value="1"/>
</dbReference>
<dbReference type="InterPro" id="IPR058927">
    <property type="entry name" value="OB_2TM"/>
</dbReference>
<evidence type="ECO:0000256" key="2">
    <source>
        <dbReference type="SAM" id="Phobius"/>
    </source>
</evidence>
<gene>
    <name evidence="3" type="ORF">CV102_08540</name>
</gene>
<evidence type="ECO:0000256" key="1">
    <source>
        <dbReference type="SAM" id="MobiDB-lite"/>
    </source>
</evidence>
<sequence length="216" mass="23374">MTREPFGQLGRAVAIGVLLAALVGLTVWAGALPVTPMESEVPTEVEVTPDREAYVGEQVVLGGFVVDTDPVVLATWSSGDGRFTLVDADRHVQNADEPLETGDRMSAYGTLEDEETLAVERATVQQPSETRYMVIVSLLGGLWVAGRLVRDWRFDLERLAFVPREPARPSKENGDDDTEDDRERAAAARGSHARARAKPASESQGDGRSSGGERRG</sequence>
<reference evidence="3" key="1">
    <citation type="submission" date="2017-11" db="EMBL/GenBank/DDBJ databases">
        <authorList>
            <person name="Kajale S.C."/>
            <person name="Sharma A."/>
        </authorList>
    </citation>
    <scope>NUCLEOTIDE SEQUENCE</scope>
    <source>
        <strain evidence="3">LS1_42</strain>
    </source>
</reference>
<keyword evidence="2" id="KW-0812">Transmembrane</keyword>
<feature type="transmembrane region" description="Helical" evidence="2">
    <location>
        <begin position="12"/>
        <end position="31"/>
    </location>
</feature>
<dbReference type="EMBL" id="PHNJ01000003">
    <property type="protein sequence ID" value="TYL39314.1"/>
    <property type="molecule type" value="Genomic_DNA"/>
</dbReference>